<feature type="transmembrane region" description="Helical" evidence="8">
    <location>
        <begin position="401"/>
        <end position="425"/>
    </location>
</feature>
<evidence type="ECO:0000256" key="1">
    <source>
        <dbReference type="ARBA" id="ARBA00004429"/>
    </source>
</evidence>
<feature type="transmembrane region" description="Helical" evidence="8">
    <location>
        <begin position="540"/>
        <end position="564"/>
    </location>
</feature>
<accession>A0A7Z0LU14</accession>
<evidence type="ECO:0000256" key="6">
    <source>
        <dbReference type="ARBA" id="ARBA00022989"/>
    </source>
</evidence>
<dbReference type="AlphaFoldDB" id="A0A7Z0LU14"/>
<dbReference type="SUPFAM" id="SSF161098">
    <property type="entry name" value="MetI-like"/>
    <property type="match status" value="2"/>
</dbReference>
<dbReference type="GO" id="GO:0005886">
    <property type="term" value="C:plasma membrane"/>
    <property type="evidence" value="ECO:0007669"/>
    <property type="project" value="UniProtKB-SubCell"/>
</dbReference>
<feature type="transmembrane region" description="Helical" evidence="8">
    <location>
        <begin position="23"/>
        <end position="45"/>
    </location>
</feature>
<gene>
    <name evidence="10" type="ORF">HZS80_12875</name>
</gene>
<evidence type="ECO:0000256" key="5">
    <source>
        <dbReference type="ARBA" id="ARBA00022692"/>
    </source>
</evidence>
<feature type="domain" description="ABC transmembrane type-1" evidence="9">
    <location>
        <begin position="366"/>
        <end position="558"/>
    </location>
</feature>
<feature type="transmembrane region" description="Helical" evidence="8">
    <location>
        <begin position="213"/>
        <end position="234"/>
    </location>
</feature>
<name>A0A7Z0LU14_9GAMM</name>
<dbReference type="InterPro" id="IPR000515">
    <property type="entry name" value="MetI-like"/>
</dbReference>
<feature type="transmembrane region" description="Helical" evidence="8">
    <location>
        <begin position="488"/>
        <end position="509"/>
    </location>
</feature>
<feature type="transmembrane region" description="Helical" evidence="8">
    <location>
        <begin position="431"/>
        <end position="453"/>
    </location>
</feature>
<feature type="transmembrane region" description="Helical" evidence="8">
    <location>
        <begin position="370"/>
        <end position="389"/>
    </location>
</feature>
<evidence type="ECO:0000256" key="8">
    <source>
        <dbReference type="RuleBase" id="RU363032"/>
    </source>
</evidence>
<dbReference type="PROSITE" id="PS50928">
    <property type="entry name" value="ABC_TM1"/>
    <property type="match status" value="2"/>
</dbReference>
<dbReference type="InterPro" id="IPR035906">
    <property type="entry name" value="MetI-like_sf"/>
</dbReference>
<proteinExistence type="inferred from homology"/>
<feature type="transmembrane region" description="Helical" evidence="8">
    <location>
        <begin position="106"/>
        <end position="128"/>
    </location>
</feature>
<evidence type="ECO:0000256" key="3">
    <source>
        <dbReference type="ARBA" id="ARBA00022475"/>
    </source>
</evidence>
<evidence type="ECO:0000313" key="10">
    <source>
        <dbReference type="EMBL" id="NYS78593.1"/>
    </source>
</evidence>
<dbReference type="Proteomes" id="UP000526892">
    <property type="component" value="Unassembled WGS sequence"/>
</dbReference>
<dbReference type="CDD" id="cd06261">
    <property type="entry name" value="TM_PBP2"/>
    <property type="match status" value="2"/>
</dbReference>
<evidence type="ECO:0000256" key="7">
    <source>
        <dbReference type="ARBA" id="ARBA00023136"/>
    </source>
</evidence>
<feature type="domain" description="ABC transmembrane type-1" evidence="9">
    <location>
        <begin position="72"/>
        <end position="280"/>
    </location>
</feature>
<keyword evidence="2 8" id="KW-0813">Transport</keyword>
<keyword evidence="6 8" id="KW-1133">Transmembrane helix</keyword>
<comment type="similarity">
    <text evidence="8">Belongs to the binding-protein-dependent transport system permease family.</text>
</comment>
<evidence type="ECO:0000259" key="9">
    <source>
        <dbReference type="PROSITE" id="PS50928"/>
    </source>
</evidence>
<feature type="transmembrane region" description="Helical" evidence="8">
    <location>
        <begin position="309"/>
        <end position="331"/>
    </location>
</feature>
<comment type="subcellular location">
    <subcellularLocation>
        <location evidence="1">Cell inner membrane</location>
        <topology evidence="1">Multi-pass membrane protein</topology>
    </subcellularLocation>
    <subcellularLocation>
        <location evidence="8">Cell membrane</location>
        <topology evidence="8">Multi-pass membrane protein</topology>
    </subcellularLocation>
</comment>
<dbReference type="GO" id="GO:0055085">
    <property type="term" value="P:transmembrane transport"/>
    <property type="evidence" value="ECO:0007669"/>
    <property type="project" value="InterPro"/>
</dbReference>
<dbReference type="PANTHER" id="PTHR43357:SF3">
    <property type="entry name" value="FE(3+)-TRANSPORT SYSTEM PERMEASE PROTEIN FBPB 2"/>
    <property type="match status" value="1"/>
</dbReference>
<feature type="transmembrane region" description="Helical" evidence="8">
    <location>
        <begin position="153"/>
        <end position="175"/>
    </location>
</feature>
<dbReference type="Gene3D" id="1.10.3720.10">
    <property type="entry name" value="MetI-like"/>
    <property type="match status" value="2"/>
</dbReference>
<keyword evidence="4" id="KW-0997">Cell inner membrane</keyword>
<dbReference type="Pfam" id="PF00528">
    <property type="entry name" value="BPD_transp_1"/>
    <property type="match status" value="2"/>
</dbReference>
<feature type="transmembrane region" description="Helical" evidence="8">
    <location>
        <begin position="76"/>
        <end position="99"/>
    </location>
</feature>
<keyword evidence="11" id="KW-1185">Reference proteome</keyword>
<keyword evidence="3" id="KW-1003">Cell membrane</keyword>
<keyword evidence="5 8" id="KW-0812">Transmembrane</keyword>
<keyword evidence="7 8" id="KW-0472">Membrane</keyword>
<evidence type="ECO:0000256" key="2">
    <source>
        <dbReference type="ARBA" id="ARBA00022448"/>
    </source>
</evidence>
<sequence length="576" mass="61154">MTPALNYDNKDGSDNKYGSQHRWLLSSLLIAIVLLSLAPSLRLLFEALSDLTQGRQSPLWQVLNSASTWRALWHSLYTSGLGMLIALILGSLFAFAITLTNVRGKAWLVFCFMLPMMIPPQVTALSWLQLFGPASPLLKSIGMAPPLGSPQPLYSAEGIALLLGIQSAPLVFLALRTSLLSLPQELIEAARISGAKQTQVWGHIILPVTRSGLIAGGAMAFISSLGNFGIPAMLGIPAGYYVLPTLIYQRMANFGTGVLAEMAALSLLIGLLALAGVALQQQLMNRSRFGLGGHSGRSHDFTLGSWRSLVTATLVGILLIILVAPLLALIISSLVPAMGVPLNAETATLNAYAEVMGRQGATWRAVNNSLWLAGSAAVVLMLLSLPLAYRLQRLPERWRGVVLSAIEIPYALPGVVLAIACILLFVRPLPIINVALYGTLGLIFIAYLARFLVVCVKPVAASLAQLDPSLEEAAQLAGAGPWRRLGSIILPLVAPALFAGGLLVFLLAVNELTVSALLWSAGNETLGVLIFNLDEGGESVLASAVSVLVVIMVASLMLTLSLLAPRLPKGVIPWQS</sequence>
<dbReference type="PANTHER" id="PTHR43357">
    <property type="entry name" value="INNER MEMBRANE ABC TRANSPORTER PERMEASE PROTEIN YDCV"/>
    <property type="match status" value="1"/>
</dbReference>
<evidence type="ECO:0000313" key="11">
    <source>
        <dbReference type="Proteomes" id="UP000526892"/>
    </source>
</evidence>
<evidence type="ECO:0000256" key="4">
    <source>
        <dbReference type="ARBA" id="ARBA00022519"/>
    </source>
</evidence>
<dbReference type="EMBL" id="JACCDE010000018">
    <property type="protein sequence ID" value="NYS78593.1"/>
    <property type="molecule type" value="Genomic_DNA"/>
</dbReference>
<reference evidence="10 11" key="1">
    <citation type="journal article" date="2003" name="Extremophiles">
        <title>Halomonas glaciei sp. nov. isolated from fast ice of Adelie Land, Antarctica.</title>
        <authorList>
            <person name="Reddy G.S."/>
            <person name="Raghavan P.U."/>
            <person name="Sarita N.B."/>
            <person name="Prakash J.S."/>
            <person name="Nagesh N."/>
            <person name="Delille D."/>
            <person name="Shivaji S."/>
        </authorList>
    </citation>
    <scope>NUCLEOTIDE SEQUENCE [LARGE SCALE GENOMIC DNA]</scope>
    <source>
        <strain evidence="10 11">DD39</strain>
    </source>
</reference>
<dbReference type="RefSeq" id="WP_179916310.1">
    <property type="nucleotide sequence ID" value="NZ_JACCDE010000018.1"/>
</dbReference>
<protein>
    <submittedName>
        <fullName evidence="10">Iron ABC transporter permease</fullName>
    </submittedName>
</protein>
<comment type="caution">
    <text evidence="10">The sequence shown here is derived from an EMBL/GenBank/DDBJ whole genome shotgun (WGS) entry which is preliminary data.</text>
</comment>
<feature type="transmembrane region" description="Helical" evidence="8">
    <location>
        <begin position="254"/>
        <end position="279"/>
    </location>
</feature>
<organism evidence="10 11">
    <name type="scientific">Vreelandella glaciei</name>
    <dbReference type="NCBI Taxonomy" id="186761"/>
    <lineage>
        <taxon>Bacteria</taxon>
        <taxon>Pseudomonadati</taxon>
        <taxon>Pseudomonadota</taxon>
        <taxon>Gammaproteobacteria</taxon>
        <taxon>Oceanospirillales</taxon>
        <taxon>Halomonadaceae</taxon>
        <taxon>Vreelandella</taxon>
    </lineage>
</organism>